<keyword evidence="1" id="KW-0808">Transferase</keyword>
<accession>A0A699JDP9</accession>
<dbReference type="EMBL" id="BKCJ010396296">
    <property type="protein sequence ID" value="GFA27345.1"/>
    <property type="molecule type" value="Genomic_DNA"/>
</dbReference>
<dbReference type="InterPro" id="IPR029993">
    <property type="entry name" value="GAUT"/>
</dbReference>
<organism evidence="1">
    <name type="scientific">Tanacetum cinerariifolium</name>
    <name type="common">Dalmatian daisy</name>
    <name type="synonym">Chrysanthemum cinerariifolium</name>
    <dbReference type="NCBI Taxonomy" id="118510"/>
    <lineage>
        <taxon>Eukaryota</taxon>
        <taxon>Viridiplantae</taxon>
        <taxon>Streptophyta</taxon>
        <taxon>Embryophyta</taxon>
        <taxon>Tracheophyta</taxon>
        <taxon>Spermatophyta</taxon>
        <taxon>Magnoliopsida</taxon>
        <taxon>eudicotyledons</taxon>
        <taxon>Gunneridae</taxon>
        <taxon>Pentapetalae</taxon>
        <taxon>asterids</taxon>
        <taxon>campanulids</taxon>
        <taxon>Asterales</taxon>
        <taxon>Asteraceae</taxon>
        <taxon>Asteroideae</taxon>
        <taxon>Anthemideae</taxon>
        <taxon>Anthemidinae</taxon>
        <taxon>Tanacetum</taxon>
    </lineage>
</organism>
<dbReference type="Pfam" id="PF25557">
    <property type="entry name" value="GAUT_1"/>
    <property type="match status" value="1"/>
</dbReference>
<dbReference type="AlphaFoldDB" id="A0A699JDP9"/>
<dbReference type="GO" id="GO:0047262">
    <property type="term" value="F:polygalacturonate 4-alpha-galacturonosyltransferase activity"/>
    <property type="evidence" value="ECO:0007669"/>
    <property type="project" value="InterPro"/>
</dbReference>
<name>A0A699JDP9_TANCI</name>
<gene>
    <name evidence="1" type="ORF">Tci_599317</name>
</gene>
<reference evidence="1" key="1">
    <citation type="journal article" date="2019" name="Sci. Rep.">
        <title>Draft genome of Tanacetum cinerariifolium, the natural source of mosquito coil.</title>
        <authorList>
            <person name="Yamashiro T."/>
            <person name="Shiraishi A."/>
            <person name="Satake H."/>
            <person name="Nakayama K."/>
        </authorList>
    </citation>
    <scope>NUCLEOTIDE SEQUENCE</scope>
</reference>
<dbReference type="PANTHER" id="PTHR32116">
    <property type="entry name" value="GALACTURONOSYLTRANSFERASE 4-RELATED"/>
    <property type="match status" value="1"/>
</dbReference>
<protein>
    <submittedName>
        <fullName evidence="1">Probable galacturonosyltransferase 7 isoform X2</fullName>
    </submittedName>
</protein>
<evidence type="ECO:0000313" key="1">
    <source>
        <dbReference type="EMBL" id="GFA27345.1"/>
    </source>
</evidence>
<sequence>MPKLDKFSQEMKQNIKEFERILSESSSDPELPPQVEKKLLKMETTITKANAASVDCNHVDKKLVGSRCFMLAFQELLVALDDTWVLSGLGHKYGISNEAINKAVELS</sequence>
<proteinExistence type="predicted"/>
<comment type="caution">
    <text evidence="1">The sequence shown here is derived from an EMBL/GenBank/DDBJ whole genome shotgun (WGS) entry which is preliminary data.</text>
</comment>
<dbReference type="PANTHER" id="PTHR32116:SF12">
    <property type="entry name" value="GALACTURONOSYLTRANSFERASE 7-RELATED"/>
    <property type="match status" value="1"/>
</dbReference>